<dbReference type="RefSeq" id="WP_121030094.1">
    <property type="nucleotide sequence ID" value="NZ_RBXT01000001.1"/>
</dbReference>
<organism evidence="2 3">
    <name type="scientific">Terracoccus luteus</name>
    <dbReference type="NCBI Taxonomy" id="53356"/>
    <lineage>
        <taxon>Bacteria</taxon>
        <taxon>Bacillati</taxon>
        <taxon>Actinomycetota</taxon>
        <taxon>Actinomycetes</taxon>
        <taxon>Micrococcales</taxon>
        <taxon>Intrasporangiaceae</taxon>
        <taxon>Terracoccus</taxon>
    </lineage>
</organism>
<accession>A0A495XUT1</accession>
<dbReference type="PROSITE" id="PS51186">
    <property type="entry name" value="GNAT"/>
    <property type="match status" value="1"/>
</dbReference>
<dbReference type="GO" id="GO:0016747">
    <property type="term" value="F:acyltransferase activity, transferring groups other than amino-acyl groups"/>
    <property type="evidence" value="ECO:0007669"/>
    <property type="project" value="InterPro"/>
</dbReference>
<protein>
    <recommendedName>
        <fullName evidence="1">N-acetyltransferase domain-containing protein</fullName>
    </recommendedName>
</protein>
<dbReference type="SUPFAM" id="SSF55729">
    <property type="entry name" value="Acyl-CoA N-acyltransferases (Nat)"/>
    <property type="match status" value="1"/>
</dbReference>
<keyword evidence="3" id="KW-1185">Reference proteome</keyword>
<evidence type="ECO:0000313" key="2">
    <source>
        <dbReference type="EMBL" id="RKT76684.1"/>
    </source>
</evidence>
<name>A0A495XUT1_9MICO</name>
<evidence type="ECO:0000259" key="1">
    <source>
        <dbReference type="PROSITE" id="PS51186"/>
    </source>
</evidence>
<dbReference type="AlphaFoldDB" id="A0A495XUT1"/>
<evidence type="ECO:0000313" key="3">
    <source>
        <dbReference type="Proteomes" id="UP000278440"/>
    </source>
</evidence>
<feature type="domain" description="N-acetyltransferase" evidence="1">
    <location>
        <begin position="121"/>
        <end position="269"/>
    </location>
</feature>
<dbReference type="OrthoDB" id="4375873at2"/>
<comment type="caution">
    <text evidence="2">The sequence shown here is derived from an EMBL/GenBank/DDBJ whole genome shotgun (WGS) entry which is preliminary data.</text>
</comment>
<dbReference type="InterPro" id="IPR016181">
    <property type="entry name" value="Acyl_CoA_acyltransferase"/>
</dbReference>
<dbReference type="Proteomes" id="UP000278440">
    <property type="component" value="Unassembled WGS sequence"/>
</dbReference>
<reference evidence="2 3" key="1">
    <citation type="submission" date="2018-10" db="EMBL/GenBank/DDBJ databases">
        <title>Sequencing the genomes of 1000 actinobacteria strains.</title>
        <authorList>
            <person name="Klenk H.-P."/>
        </authorList>
    </citation>
    <scope>NUCLEOTIDE SEQUENCE [LARGE SCALE GENOMIC DNA]</scope>
    <source>
        <strain evidence="2 3">DSM 44267</strain>
    </source>
</reference>
<dbReference type="Gene3D" id="3.40.630.30">
    <property type="match status" value="1"/>
</dbReference>
<sequence>MTWDADAVLAASNEWAWVPDGAPRVWTEEYLVAALPTYFITPTQARVFASDRDPAELVDEVHAQAADWGRQHIWWTLSDTTRPTGLETELLRRGARVTERADVLALPLDGGVPDLAVPADVEVRRVVDEPTLLDAFTVSNDAFGGEKPTREQIDAGLASLEQPEGAQPSGRVVAYVDGRPAGVGGYTLAGPVCRLWGGGTHSDLRGRGAYRAVLAERLSITAALGATLGLTHGVVETSSPILRRAGFTRYGEERELALDIAPPAHADRASAGRSA</sequence>
<dbReference type="EMBL" id="RBXT01000001">
    <property type="protein sequence ID" value="RKT76684.1"/>
    <property type="molecule type" value="Genomic_DNA"/>
</dbReference>
<dbReference type="InterPro" id="IPR000182">
    <property type="entry name" value="GNAT_dom"/>
</dbReference>
<proteinExistence type="predicted"/>
<gene>
    <name evidence="2" type="ORF">DFJ68_0080</name>
</gene>